<proteinExistence type="predicted"/>
<evidence type="ECO:0000313" key="1">
    <source>
        <dbReference type="EMBL" id="GEK12600.1"/>
    </source>
</evidence>
<organism evidence="1 2">
    <name type="scientific">Aliivibrio fischeri</name>
    <name type="common">Vibrio fischeri</name>
    <dbReference type="NCBI Taxonomy" id="668"/>
    <lineage>
        <taxon>Bacteria</taxon>
        <taxon>Pseudomonadati</taxon>
        <taxon>Pseudomonadota</taxon>
        <taxon>Gammaproteobacteria</taxon>
        <taxon>Vibrionales</taxon>
        <taxon>Vibrionaceae</taxon>
        <taxon>Aliivibrio</taxon>
    </lineage>
</organism>
<protein>
    <recommendedName>
        <fullName evidence="3">RES domain-containing protein</fullName>
    </recommendedName>
</protein>
<accession>A0A510UGS3</accession>
<dbReference type="EMBL" id="BJTZ01000002">
    <property type="protein sequence ID" value="GEK12600.1"/>
    <property type="molecule type" value="Genomic_DNA"/>
</dbReference>
<evidence type="ECO:0000313" key="2">
    <source>
        <dbReference type="Proteomes" id="UP000321787"/>
    </source>
</evidence>
<comment type="caution">
    <text evidence="1">The sequence shown here is derived from an EMBL/GenBank/DDBJ whole genome shotgun (WGS) entry which is preliminary data.</text>
</comment>
<name>A0A510UGS3_ALIFS</name>
<dbReference type="RefSeq" id="WP_146861749.1">
    <property type="nucleotide sequence ID" value="NZ_BJTZ01000002.1"/>
</dbReference>
<dbReference type="AlphaFoldDB" id="A0A510UGS3"/>
<gene>
    <name evidence="1" type="ORF">AFI02nite_06360</name>
</gene>
<sequence>MKEVDYDYVKQKVGNLFGGIKCNGISLNEGQPLFRGIVYNDKPTNISYLGAPPKEFVTGFQRCNSPGNPLFYCSGNQAPVLYEIHPQKGDKVYMSKWSVEKADQFLITLSPNHLDDDLDPLISSIYSFFDTKFSEPIHDTFSFRYKVTSAIAELLVRDNLFDRQAIGIAHTSVAYPGGADNIVLLPEYVNSSLSLDYVEELEIVDVTKEGFQVMFTDIATDFTDGIIHWEGRAKQHTIPAKSIAHFIMESSGWVMKDNEGNTIVPN</sequence>
<dbReference type="Proteomes" id="UP000321787">
    <property type="component" value="Unassembled WGS sequence"/>
</dbReference>
<reference evidence="1 2" key="1">
    <citation type="submission" date="2019-07" db="EMBL/GenBank/DDBJ databases">
        <title>Whole genome shotgun sequence of Aliivibrio fischeri NBRC 101058.</title>
        <authorList>
            <person name="Hosoyama A."/>
            <person name="Uohara A."/>
            <person name="Ohji S."/>
            <person name="Ichikawa N."/>
        </authorList>
    </citation>
    <scope>NUCLEOTIDE SEQUENCE [LARGE SCALE GENOMIC DNA]</scope>
    <source>
        <strain evidence="1 2">NBRC 101058</strain>
    </source>
</reference>
<evidence type="ECO:0008006" key="3">
    <source>
        <dbReference type="Google" id="ProtNLM"/>
    </source>
</evidence>